<dbReference type="EMBL" id="RBZN01000028">
    <property type="protein sequence ID" value="RKQ15652.1"/>
    <property type="molecule type" value="Genomic_DNA"/>
</dbReference>
<reference evidence="1 2" key="1">
    <citation type="journal article" date="2016" name="Antonie Van Leeuwenhoek">
        <title>Lysinibacillus endophyticus sp. nov., an indole-3-acetic acid producing endophytic bacterium isolated from corn root (Zea mays cv. Xinken-5).</title>
        <authorList>
            <person name="Yu J."/>
            <person name="Guan X."/>
            <person name="Liu C."/>
            <person name="Xiang W."/>
            <person name="Yu Z."/>
            <person name="Liu X."/>
            <person name="Wang G."/>
        </authorList>
    </citation>
    <scope>NUCLEOTIDE SEQUENCE [LARGE SCALE GENOMIC DNA]</scope>
    <source>
        <strain evidence="1 2">DSM 100506</strain>
    </source>
</reference>
<dbReference type="OrthoDB" id="2735029at2"/>
<dbReference type="Proteomes" id="UP000272238">
    <property type="component" value="Unassembled WGS sequence"/>
</dbReference>
<organism evidence="1 2">
    <name type="scientific">Ureibacillus endophyticus</name>
    <dbReference type="NCBI Taxonomy" id="1978490"/>
    <lineage>
        <taxon>Bacteria</taxon>
        <taxon>Bacillati</taxon>
        <taxon>Bacillota</taxon>
        <taxon>Bacilli</taxon>
        <taxon>Bacillales</taxon>
        <taxon>Caryophanaceae</taxon>
        <taxon>Ureibacillus</taxon>
    </lineage>
</organism>
<name>A0A494YZP2_9BACL</name>
<comment type="caution">
    <text evidence="1">The sequence shown here is derived from an EMBL/GenBank/DDBJ whole genome shotgun (WGS) entry which is preliminary data.</text>
</comment>
<evidence type="ECO:0000313" key="1">
    <source>
        <dbReference type="EMBL" id="RKQ15652.1"/>
    </source>
</evidence>
<evidence type="ECO:0000313" key="2">
    <source>
        <dbReference type="Proteomes" id="UP000272238"/>
    </source>
</evidence>
<dbReference type="AlphaFoldDB" id="A0A494YZP2"/>
<sequence length="133" mass="15817">MVLFKKIPYKKLESVSFTSILQQLSIDFHSIPEAKCDERTLYITISLSYYSKKSICDLIFLLDRPTLAGAISLNEHYDPIRRFFMEHFDYTLCYEDEILIANTFMKTNRFKEIYTNYTSNIKRPHESIVRSSY</sequence>
<accession>A0A494YZP2</accession>
<protein>
    <submittedName>
        <fullName evidence="1">Uncharacterized protein</fullName>
    </submittedName>
</protein>
<gene>
    <name evidence="1" type="ORF">D8M03_11625</name>
</gene>
<dbReference type="RefSeq" id="WP_121214949.1">
    <property type="nucleotide sequence ID" value="NZ_JBBYAH010000001.1"/>
</dbReference>
<proteinExistence type="predicted"/>
<keyword evidence="2" id="KW-1185">Reference proteome</keyword>